<evidence type="ECO:0008006" key="3">
    <source>
        <dbReference type="Google" id="ProtNLM"/>
    </source>
</evidence>
<name>A0A8H5HNC4_9AGAR</name>
<accession>A0A8H5HNC4</accession>
<dbReference type="AlphaFoldDB" id="A0A8H5HNC4"/>
<comment type="caution">
    <text evidence="1">The sequence shown here is derived from an EMBL/GenBank/DDBJ whole genome shotgun (WGS) entry which is preliminary data.</text>
</comment>
<dbReference type="Proteomes" id="UP000565441">
    <property type="component" value="Unassembled WGS sequence"/>
</dbReference>
<keyword evidence="2" id="KW-1185">Reference proteome</keyword>
<evidence type="ECO:0000313" key="1">
    <source>
        <dbReference type="EMBL" id="KAF5386175.1"/>
    </source>
</evidence>
<evidence type="ECO:0000313" key="2">
    <source>
        <dbReference type="Proteomes" id="UP000565441"/>
    </source>
</evidence>
<proteinExistence type="predicted"/>
<dbReference type="EMBL" id="JAACJP010000003">
    <property type="protein sequence ID" value="KAF5386175.1"/>
    <property type="molecule type" value="Genomic_DNA"/>
</dbReference>
<sequence>MTTDAMNSPPPTLLSTIQEFQKHDIVSPNASHPFASSTEQSCSRLQELINTADQLAHSLNTYSSTSLSNPKLVSLLRQHSSIDHTLHQSDRSIHQIIDALRTRSGSNYGEDIPLDPAAIVDWCISRLETWGTSAGMETFKDDGREGGISVVLGGKVLVVDVDFSVDRVDPLKPRMTVSSVKTSYAITNSEGSTSNSGGSISLDAFLRASIENFCVEVQKPEDVRNLEVAASLGVIILEQLQYLVMLDRLAARTKDGGLKWFVDLDELCPILEAFAKNEAEAVASSLSLSQAPLDIFLLRSHALPLPYLTSPSISFLVHLSPLAYLTLLRKPTAPVQDDPNLPQLDIPLISLRSKMPSILQGMVVATLSLTTAHAGQVFPATMAMPTFTARPTFPLVPQGSDLEHMFPKTVDIPASVTLSNEPLADGQYTWILDFTNGCKNPGIVMSQSRMREIELAVNPLGGIDTLNPVTMMSFGTGSWVDLLLNSAASVSPERYTALYTSPTSVHPPLQLRLTAPEEPGFRLEKVPVHNMKEVVREQCWLNEILSGCQWTAEGLKNSKDELPQENPATEEELQAVLNGNLLPRKIPVNVFLPSQNIATDALFQASDLDGISLPQIQPRRPRIVMTSPERPPISGLVEIAVVYDESRPRGIVIEINGAMGSDLEADVLEEICRRGGTLGLSGRVWAKAHGSL</sequence>
<reference evidence="1 2" key="1">
    <citation type="journal article" date="2020" name="ISME J.">
        <title>Uncovering the hidden diversity of litter-decomposition mechanisms in mushroom-forming fungi.</title>
        <authorList>
            <person name="Floudas D."/>
            <person name="Bentzer J."/>
            <person name="Ahren D."/>
            <person name="Johansson T."/>
            <person name="Persson P."/>
            <person name="Tunlid A."/>
        </authorList>
    </citation>
    <scope>NUCLEOTIDE SEQUENCE [LARGE SCALE GENOMIC DNA]</scope>
    <source>
        <strain evidence="1 2">CBS 661.87</strain>
    </source>
</reference>
<dbReference type="OrthoDB" id="544685at2759"/>
<organism evidence="1 2">
    <name type="scientific">Tricholomella constricta</name>
    <dbReference type="NCBI Taxonomy" id="117010"/>
    <lineage>
        <taxon>Eukaryota</taxon>
        <taxon>Fungi</taxon>
        <taxon>Dikarya</taxon>
        <taxon>Basidiomycota</taxon>
        <taxon>Agaricomycotina</taxon>
        <taxon>Agaricomycetes</taxon>
        <taxon>Agaricomycetidae</taxon>
        <taxon>Agaricales</taxon>
        <taxon>Tricholomatineae</taxon>
        <taxon>Lyophyllaceae</taxon>
        <taxon>Tricholomella</taxon>
    </lineage>
</organism>
<protein>
    <recommendedName>
        <fullName evidence="3">Mediator of RNA polymerase II transcription subunit 1</fullName>
    </recommendedName>
</protein>
<gene>
    <name evidence="1" type="ORF">D9615_002383</name>
</gene>